<feature type="region of interest" description="Disordered" evidence="1">
    <location>
        <begin position="1"/>
        <end position="65"/>
    </location>
</feature>
<proteinExistence type="predicted"/>
<evidence type="ECO:0000313" key="2">
    <source>
        <dbReference type="EMBL" id="TNN77508.1"/>
    </source>
</evidence>
<dbReference type="Proteomes" id="UP000314294">
    <property type="component" value="Unassembled WGS sequence"/>
</dbReference>
<dbReference type="AlphaFoldDB" id="A0A4Z2II29"/>
<gene>
    <name evidence="2" type="ORF">EYF80_012322</name>
</gene>
<organism evidence="2 3">
    <name type="scientific">Liparis tanakae</name>
    <name type="common">Tanaka's snailfish</name>
    <dbReference type="NCBI Taxonomy" id="230148"/>
    <lineage>
        <taxon>Eukaryota</taxon>
        <taxon>Metazoa</taxon>
        <taxon>Chordata</taxon>
        <taxon>Craniata</taxon>
        <taxon>Vertebrata</taxon>
        <taxon>Euteleostomi</taxon>
        <taxon>Actinopterygii</taxon>
        <taxon>Neopterygii</taxon>
        <taxon>Teleostei</taxon>
        <taxon>Neoteleostei</taxon>
        <taxon>Acanthomorphata</taxon>
        <taxon>Eupercaria</taxon>
        <taxon>Perciformes</taxon>
        <taxon>Cottioidei</taxon>
        <taxon>Cottales</taxon>
        <taxon>Liparidae</taxon>
        <taxon>Liparis</taxon>
    </lineage>
</organism>
<name>A0A4Z2II29_9TELE</name>
<dbReference type="EMBL" id="SRLO01000082">
    <property type="protein sequence ID" value="TNN77508.1"/>
    <property type="molecule type" value="Genomic_DNA"/>
</dbReference>
<feature type="compositionally biased region" description="Basic and acidic residues" evidence="1">
    <location>
        <begin position="109"/>
        <end position="119"/>
    </location>
</feature>
<sequence length="146" mass="15631">MSASRPDVTGFREPASTGRGHASPVLSTSSHGRRLHPSRGEKTDAAGRTWLAEPQTTPAAIGAPGGSVASIFRFEEQVSCIPAKRPRFRPTGATASPPSRAQPPLRRSFHLDTYPKEGGGRNSHNPTDRPADPKTTPEYIDVGFFS</sequence>
<keyword evidence="3" id="KW-1185">Reference proteome</keyword>
<reference evidence="2 3" key="1">
    <citation type="submission" date="2019-03" db="EMBL/GenBank/DDBJ databases">
        <title>First draft genome of Liparis tanakae, snailfish: a comprehensive survey of snailfish specific genes.</title>
        <authorList>
            <person name="Kim W."/>
            <person name="Song I."/>
            <person name="Jeong J.-H."/>
            <person name="Kim D."/>
            <person name="Kim S."/>
            <person name="Ryu S."/>
            <person name="Song J.Y."/>
            <person name="Lee S.K."/>
        </authorList>
    </citation>
    <scope>NUCLEOTIDE SEQUENCE [LARGE SCALE GENOMIC DNA]</scope>
    <source>
        <tissue evidence="2">Muscle</tissue>
    </source>
</reference>
<evidence type="ECO:0000313" key="3">
    <source>
        <dbReference type="Proteomes" id="UP000314294"/>
    </source>
</evidence>
<feature type="region of interest" description="Disordered" evidence="1">
    <location>
        <begin position="82"/>
        <end position="146"/>
    </location>
</feature>
<comment type="caution">
    <text evidence="2">The sequence shown here is derived from an EMBL/GenBank/DDBJ whole genome shotgun (WGS) entry which is preliminary data.</text>
</comment>
<evidence type="ECO:0000256" key="1">
    <source>
        <dbReference type="SAM" id="MobiDB-lite"/>
    </source>
</evidence>
<protein>
    <submittedName>
        <fullName evidence="2">Uncharacterized protein</fullName>
    </submittedName>
</protein>
<accession>A0A4Z2II29</accession>